<gene>
    <name evidence="2" type="primary">nahK</name>
    <name evidence="2" type="ORF">SBA5_110118</name>
</gene>
<feature type="domain" description="Aminoglycoside phosphotransferase" evidence="1">
    <location>
        <begin position="24"/>
        <end position="264"/>
    </location>
</feature>
<evidence type="ECO:0000313" key="2">
    <source>
        <dbReference type="EMBL" id="SPE17758.1"/>
    </source>
</evidence>
<sequence length="362" mass="40264">MKDSLDVRDVARHFQFHGEVSSFAPHGNGHINDTYLITCRASNGPARYILQHINRKVFHDPAAVMRNIERVTAHLAAQAVGESASVRRTLRLIPACDGKNWHVDEAGETWRAYPLIENARTYETATSAGQAFQAARAFGRFQQQLADLPAPRLLDTIPDFHHTPKRFTALEQAIAADAASRAGLVQPEIEFALSRQSITGVLLGAGLPERITHNDTKFNNVLLDDTTGEAVCVIDLDTVMPGLALYDFGDMVRTTTSPADEDERDLSKVTMQFPLFEALVRGYIESAGGFLTAAERQYIAFSGKLITLEIGIRFLADHLAGDTYFKVHREGHNLDRCRTQFKLVESIEMQEEKMNRLVESLG</sequence>
<dbReference type="InterPro" id="IPR011009">
    <property type="entry name" value="Kinase-like_dom_sf"/>
</dbReference>
<dbReference type="GO" id="GO:0016301">
    <property type="term" value="F:kinase activity"/>
    <property type="evidence" value="ECO:0007669"/>
    <property type="project" value="UniProtKB-KW"/>
</dbReference>
<dbReference type="Gene3D" id="3.90.1200.10">
    <property type="match status" value="1"/>
</dbReference>
<evidence type="ECO:0000259" key="1">
    <source>
        <dbReference type="Pfam" id="PF01636"/>
    </source>
</evidence>
<name>A0A2N9L396_9BACT</name>
<dbReference type="InterPro" id="IPR050249">
    <property type="entry name" value="Pseudomonas-type_ThrB"/>
</dbReference>
<accession>A0A2N9L396</accession>
<dbReference type="EC" id="2.7.1.162" evidence="2"/>
<evidence type="ECO:0000313" key="3">
    <source>
        <dbReference type="Proteomes" id="UP000239735"/>
    </source>
</evidence>
<dbReference type="SUPFAM" id="SSF56112">
    <property type="entry name" value="Protein kinase-like (PK-like)"/>
    <property type="match status" value="1"/>
</dbReference>
<proteinExistence type="predicted"/>
<reference evidence="3" key="1">
    <citation type="submission" date="2018-02" db="EMBL/GenBank/DDBJ databases">
        <authorList>
            <person name="Hausmann B."/>
        </authorList>
    </citation>
    <scope>NUCLEOTIDE SEQUENCE [LARGE SCALE GENOMIC DNA]</scope>
    <source>
        <strain evidence="3">Peat soil MAG SbA5</strain>
    </source>
</reference>
<dbReference type="AlphaFoldDB" id="A0A2N9L396"/>
<keyword evidence="2" id="KW-0808">Transferase</keyword>
<dbReference type="InterPro" id="IPR002575">
    <property type="entry name" value="Aminoglycoside_PTrfase"/>
</dbReference>
<dbReference type="PANTHER" id="PTHR21064:SF5">
    <property type="entry name" value="SLR1880 PROTEIN"/>
    <property type="match status" value="1"/>
</dbReference>
<dbReference type="PANTHER" id="PTHR21064">
    <property type="entry name" value="AMINOGLYCOSIDE PHOSPHOTRANSFERASE DOMAIN-CONTAINING PROTEIN-RELATED"/>
    <property type="match status" value="1"/>
</dbReference>
<keyword evidence="2" id="KW-0418">Kinase</keyword>
<dbReference type="Pfam" id="PF01636">
    <property type="entry name" value="APH"/>
    <property type="match status" value="1"/>
</dbReference>
<dbReference type="Proteomes" id="UP000239735">
    <property type="component" value="Unassembled WGS sequence"/>
</dbReference>
<protein>
    <submittedName>
        <fullName evidence="2">N-acetylhexosamine 1-kinase</fullName>
        <ecNumber evidence="2">2.7.1.162</ecNumber>
    </submittedName>
</protein>
<organism evidence="2 3">
    <name type="scientific">Candidatus Sulfuritelmatomonas gaucii</name>
    <dbReference type="NCBI Taxonomy" id="2043161"/>
    <lineage>
        <taxon>Bacteria</taxon>
        <taxon>Pseudomonadati</taxon>
        <taxon>Acidobacteriota</taxon>
        <taxon>Terriglobia</taxon>
        <taxon>Terriglobales</taxon>
        <taxon>Acidobacteriaceae</taxon>
        <taxon>Candidatus Sulfuritelmatomonas</taxon>
    </lineage>
</organism>
<dbReference type="OrthoDB" id="526037at2"/>
<dbReference type="EMBL" id="OKRB01000013">
    <property type="protein sequence ID" value="SPE17758.1"/>
    <property type="molecule type" value="Genomic_DNA"/>
</dbReference>